<dbReference type="HAMAP" id="MF_00020">
    <property type="entry name" value="Acetate_kinase"/>
    <property type="match status" value="1"/>
</dbReference>
<gene>
    <name evidence="6" type="primary">ackA</name>
    <name evidence="8" type="ORF">ENR64_04860</name>
</gene>
<feature type="binding site" evidence="6">
    <location>
        <begin position="339"/>
        <end position="343"/>
    </location>
    <ligand>
        <name>ATP</name>
        <dbReference type="ChEBI" id="CHEBI:30616"/>
    </ligand>
</feature>
<keyword evidence="4 6" id="KW-0418">Kinase</keyword>
<feature type="site" description="Transition state stabilizer" evidence="6">
    <location>
        <position position="188"/>
    </location>
</feature>
<feature type="active site" description="Proton donor/acceptor" evidence="6">
    <location>
        <position position="157"/>
    </location>
</feature>
<dbReference type="PANTHER" id="PTHR21060:SF15">
    <property type="entry name" value="ACETATE KINASE-RELATED"/>
    <property type="match status" value="1"/>
</dbReference>
<evidence type="ECO:0000256" key="1">
    <source>
        <dbReference type="ARBA" id="ARBA00008748"/>
    </source>
</evidence>
<dbReference type="EMBL" id="DSRU01000054">
    <property type="protein sequence ID" value="HFM97095.1"/>
    <property type="molecule type" value="Genomic_DNA"/>
</dbReference>
<feature type="binding site" evidence="6">
    <location>
        <position position="392"/>
    </location>
    <ligand>
        <name>Mg(2+)</name>
        <dbReference type="ChEBI" id="CHEBI:18420"/>
    </ligand>
</feature>
<dbReference type="UniPathway" id="UPA00340">
    <property type="reaction ID" value="UER00458"/>
</dbReference>
<dbReference type="GO" id="GO:0000287">
    <property type="term" value="F:magnesium ion binding"/>
    <property type="evidence" value="ECO:0007669"/>
    <property type="project" value="UniProtKB-UniRule"/>
</dbReference>
<comment type="pathway">
    <text evidence="6">Metabolic intermediate biosynthesis; acetyl-CoA biosynthesis; acetyl-CoA from acetate: step 1/2.</text>
</comment>
<comment type="caution">
    <text evidence="8">The sequence shown here is derived from an EMBL/GenBank/DDBJ whole genome shotgun (WGS) entry which is preliminary data.</text>
</comment>
<dbReference type="PROSITE" id="PS01075">
    <property type="entry name" value="ACETATE_KINASE_1"/>
    <property type="match status" value="1"/>
</dbReference>
<feature type="binding site" evidence="6">
    <location>
        <begin position="291"/>
        <end position="293"/>
    </location>
    <ligand>
        <name>ATP</name>
        <dbReference type="ChEBI" id="CHEBI:30616"/>
    </ligand>
</feature>
<dbReference type="PIRSF" id="PIRSF000722">
    <property type="entry name" value="Acetate_prop_kin"/>
    <property type="match status" value="1"/>
</dbReference>
<comment type="similarity">
    <text evidence="1 6 7">Belongs to the acetokinase family.</text>
</comment>
<dbReference type="GO" id="GO:0005524">
    <property type="term" value="F:ATP binding"/>
    <property type="evidence" value="ECO:0007669"/>
    <property type="project" value="UniProtKB-KW"/>
</dbReference>
<evidence type="ECO:0000313" key="8">
    <source>
        <dbReference type="EMBL" id="HFM97095.1"/>
    </source>
</evidence>
<dbReference type="PROSITE" id="PS01076">
    <property type="entry name" value="ACETATE_KINASE_2"/>
    <property type="match status" value="1"/>
</dbReference>
<evidence type="ECO:0000256" key="4">
    <source>
        <dbReference type="ARBA" id="ARBA00022777"/>
    </source>
</evidence>
<dbReference type="InterPro" id="IPR004372">
    <property type="entry name" value="Ac/propionate_kinase"/>
</dbReference>
<evidence type="ECO:0000256" key="5">
    <source>
        <dbReference type="ARBA" id="ARBA00022840"/>
    </source>
</evidence>
<dbReference type="AlphaFoldDB" id="A0A7C3PDM5"/>
<proteinExistence type="inferred from homology"/>
<name>A0A7C3PDM5_9CYAN</name>
<feature type="binding site" evidence="6">
    <location>
        <position position="14"/>
    </location>
    <ligand>
        <name>ATP</name>
        <dbReference type="ChEBI" id="CHEBI:30616"/>
    </ligand>
</feature>
<dbReference type="CDD" id="cd24010">
    <property type="entry name" value="ASKHA_NBD_AcK_PK"/>
    <property type="match status" value="1"/>
</dbReference>
<comment type="function">
    <text evidence="6">Catalyzes the formation of acetyl phosphate from acetate and ATP. Can also catalyze the reverse reaction.</text>
</comment>
<evidence type="ECO:0000256" key="7">
    <source>
        <dbReference type="RuleBase" id="RU003835"/>
    </source>
</evidence>
<dbReference type="SUPFAM" id="SSF53067">
    <property type="entry name" value="Actin-like ATPase domain"/>
    <property type="match status" value="2"/>
</dbReference>
<dbReference type="EC" id="2.7.2.1" evidence="6"/>
<dbReference type="InterPro" id="IPR043129">
    <property type="entry name" value="ATPase_NBD"/>
</dbReference>
<comment type="subunit">
    <text evidence="6">Homodimer.</text>
</comment>
<dbReference type="GO" id="GO:0005737">
    <property type="term" value="C:cytoplasm"/>
    <property type="evidence" value="ECO:0007669"/>
    <property type="project" value="UniProtKB-SubCell"/>
</dbReference>
<dbReference type="Gene3D" id="3.30.420.40">
    <property type="match status" value="2"/>
</dbReference>
<keyword evidence="6" id="KW-0963">Cytoplasm</keyword>
<keyword evidence="6" id="KW-0479">Metal-binding</keyword>
<protein>
    <recommendedName>
        <fullName evidence="6">Acetate kinase</fullName>
        <ecNumber evidence="6">2.7.2.1</ecNumber>
    </recommendedName>
    <alternativeName>
        <fullName evidence="6">Acetokinase</fullName>
    </alternativeName>
</protein>
<dbReference type="InterPro" id="IPR023865">
    <property type="entry name" value="Aliphatic_acid_kinase_CS"/>
</dbReference>
<accession>A0A7C3PDM5</accession>
<evidence type="ECO:0000256" key="6">
    <source>
        <dbReference type="HAMAP-Rule" id="MF_00020"/>
    </source>
</evidence>
<dbReference type="PRINTS" id="PR00471">
    <property type="entry name" value="ACETATEKNASE"/>
</dbReference>
<dbReference type="Pfam" id="PF00871">
    <property type="entry name" value="Acetate_kinase"/>
    <property type="match status" value="1"/>
</dbReference>
<keyword evidence="5 6" id="KW-0067">ATP-binding</keyword>
<keyword evidence="6" id="KW-0460">Magnesium</keyword>
<evidence type="ECO:0000256" key="3">
    <source>
        <dbReference type="ARBA" id="ARBA00022741"/>
    </source>
</evidence>
<dbReference type="InterPro" id="IPR000890">
    <property type="entry name" value="Aliphatic_acid_kin_short-chain"/>
</dbReference>
<organism evidence="8">
    <name type="scientific">Oscillatoriales cyanobacterium SpSt-418</name>
    <dbReference type="NCBI Taxonomy" id="2282169"/>
    <lineage>
        <taxon>Bacteria</taxon>
        <taxon>Bacillati</taxon>
        <taxon>Cyanobacteriota</taxon>
        <taxon>Cyanophyceae</taxon>
        <taxon>Oscillatoriophycideae</taxon>
        <taxon>Oscillatoriales</taxon>
    </lineage>
</organism>
<feature type="binding site" evidence="6">
    <location>
        <position position="99"/>
    </location>
    <ligand>
        <name>substrate</name>
    </ligand>
</feature>
<dbReference type="NCBIfam" id="TIGR00016">
    <property type="entry name" value="ackA"/>
    <property type="match status" value="1"/>
</dbReference>
<comment type="catalytic activity">
    <reaction evidence="6">
        <text>acetate + ATP = acetyl phosphate + ADP</text>
        <dbReference type="Rhea" id="RHEA:11352"/>
        <dbReference type="ChEBI" id="CHEBI:22191"/>
        <dbReference type="ChEBI" id="CHEBI:30089"/>
        <dbReference type="ChEBI" id="CHEBI:30616"/>
        <dbReference type="ChEBI" id="CHEBI:456216"/>
        <dbReference type="EC" id="2.7.2.1"/>
    </reaction>
</comment>
<dbReference type="GO" id="GO:0008776">
    <property type="term" value="F:acetate kinase activity"/>
    <property type="evidence" value="ECO:0007669"/>
    <property type="project" value="UniProtKB-UniRule"/>
</dbReference>
<evidence type="ECO:0000256" key="2">
    <source>
        <dbReference type="ARBA" id="ARBA00022679"/>
    </source>
</evidence>
<dbReference type="GO" id="GO:0006085">
    <property type="term" value="P:acetyl-CoA biosynthetic process"/>
    <property type="evidence" value="ECO:0007669"/>
    <property type="project" value="UniProtKB-UniRule"/>
</dbReference>
<keyword evidence="3 6" id="KW-0547">Nucleotide-binding</keyword>
<comment type="subcellular location">
    <subcellularLocation>
        <location evidence="6">Cytoplasm</location>
    </subcellularLocation>
</comment>
<dbReference type="GO" id="GO:0006083">
    <property type="term" value="P:acetate metabolic process"/>
    <property type="evidence" value="ECO:0007669"/>
    <property type="project" value="TreeGrafter"/>
</dbReference>
<reference evidence="8" key="1">
    <citation type="journal article" date="2020" name="mSystems">
        <title>Genome- and Community-Level Interaction Insights into Carbon Utilization and Element Cycling Functions of Hydrothermarchaeota in Hydrothermal Sediment.</title>
        <authorList>
            <person name="Zhou Z."/>
            <person name="Liu Y."/>
            <person name="Xu W."/>
            <person name="Pan J."/>
            <person name="Luo Z.H."/>
            <person name="Li M."/>
        </authorList>
    </citation>
    <scope>NUCLEOTIDE SEQUENCE [LARGE SCALE GENOMIC DNA]</scope>
    <source>
        <strain evidence="8">SpSt-418</strain>
    </source>
</reference>
<dbReference type="PANTHER" id="PTHR21060">
    <property type="entry name" value="ACETATE KINASE"/>
    <property type="match status" value="1"/>
</dbReference>
<feature type="site" description="Transition state stabilizer" evidence="6">
    <location>
        <position position="249"/>
    </location>
</feature>
<feature type="binding site" evidence="6">
    <location>
        <position position="7"/>
    </location>
    <ligand>
        <name>Mg(2+)</name>
        <dbReference type="ChEBI" id="CHEBI:18420"/>
    </ligand>
</feature>
<sequence>MKILVMNAGSSSQKSCLYELPNGKLPQQPPDPLWEGQISWVDGEDHASVKVKTAHGAALQTKFPPESRGEDTIQLLKTLTSGDTQVIGSPDEIEIVGHRVVHGGSKCRQSTRITEEVKTEIEQLSDFAPIHNPVNLEGIKITEAFLGADVPQVAVFDTAFHADLPPAAYVYPGRYEWLEQGIRRYGFHGISHQYCANRAAQLLGRDLQELRLLTCHLGNGASLTAIRNGRSVDTTMGFTPLEGLMMGSRSGSIDPGILIRLLRQDHYTVDQLDTLLNKKSGLEGLSGISNDLRDIEAAIATGNEQAKLALDVYIHRLRWHMGAMLPSLGGIDAIIFTAGVGENAPKIRAEACAAFGFLGVEIDPAKNESQPVDQDIATPNSKVRVLVIHTQEDWAIAQECWQIYHNPQLGQL</sequence>
<keyword evidence="2 6" id="KW-0808">Transferase</keyword>
<feature type="binding site" evidence="6">
    <location>
        <begin position="216"/>
        <end position="220"/>
    </location>
    <ligand>
        <name>ATP</name>
        <dbReference type="ChEBI" id="CHEBI:30616"/>
    </ligand>
</feature>
<comment type="cofactor">
    <cofactor evidence="6">
        <name>Mg(2+)</name>
        <dbReference type="ChEBI" id="CHEBI:18420"/>
    </cofactor>
    <cofactor evidence="6">
        <name>Mn(2+)</name>
        <dbReference type="ChEBI" id="CHEBI:29035"/>
    </cofactor>
    <text evidence="6">Mg(2+). Can also accept Mn(2+).</text>
</comment>